<evidence type="ECO:0000313" key="2">
    <source>
        <dbReference type="Proteomes" id="UP000005555"/>
    </source>
</evidence>
<gene>
    <name evidence="1" type="ORF">GB2207_08431</name>
</gene>
<dbReference type="Proteomes" id="UP000005555">
    <property type="component" value="Unassembled WGS sequence"/>
</dbReference>
<reference evidence="1 2" key="1">
    <citation type="submission" date="2006-03" db="EMBL/GenBank/DDBJ databases">
        <authorList>
            <person name="Giovannoni S.J."/>
            <person name="Cho J.-C."/>
            <person name="Ferriera S."/>
            <person name="Johnson J."/>
            <person name="Kravitz S."/>
            <person name="Halpern A."/>
            <person name="Remington K."/>
            <person name="Beeson K."/>
            <person name="Tran B."/>
            <person name="Rogers Y.-H."/>
            <person name="Friedman R."/>
            <person name="Venter J.C."/>
        </authorList>
    </citation>
    <scope>NUCLEOTIDE SEQUENCE [LARGE SCALE GENOMIC DNA]</scope>
    <source>
        <strain evidence="1 2">HTCC2207</strain>
    </source>
</reference>
<dbReference type="eggNOG" id="ENOG5034A5T">
    <property type="taxonomic scope" value="Bacteria"/>
</dbReference>
<sequence>MLSLVVLCTAQVTLASDADQRLEALKHALIDLSIDSEVKLVSSAYLDQQGVLHEASVVTSESRVRGIRVLSYLEEAGLGVADIEATVEVSDCPVARSGLQREVLISIAQSINDPRFGNHYLSELGELSQQVLTAALSRSSGWSVAPTQKFVSSYHKRMAATGGSQRPFEIQLALQPVHLEFSGGRRNIERYVGAQGSKALYWSRSQIPGLASRAPWPKQALEIELRLIDPVRGDVVVAEMVQIDYPSLPRGYDKTDLPIKFIDQLTAISQRFVGQINETLECRRQYYHVSNNSAVGGDSDTSAEIRINAGSIAGVQVGDQFLLSPTPQISGEGASLDDIGRLVLAEVQDVGLHGSILKVTAGEAMHSQLSDNFNHYVAIYF</sequence>
<dbReference type="HOGENOM" id="CLU_725130_0_0_6"/>
<dbReference type="AlphaFoldDB" id="Q1YV87"/>
<evidence type="ECO:0000313" key="1">
    <source>
        <dbReference type="EMBL" id="EAS47821.1"/>
    </source>
</evidence>
<name>Q1YV87_9GAMM</name>
<comment type="caution">
    <text evidence="1">The sequence shown here is derived from an EMBL/GenBank/DDBJ whole genome shotgun (WGS) entry which is preliminary data.</text>
</comment>
<proteinExistence type="predicted"/>
<dbReference type="EMBL" id="AAPI01000001">
    <property type="protein sequence ID" value="EAS47821.1"/>
    <property type="molecule type" value="Genomic_DNA"/>
</dbReference>
<dbReference type="OrthoDB" id="8896781at2"/>
<protein>
    <submittedName>
        <fullName evidence="1">Uncharacterized protein</fullName>
    </submittedName>
</protein>
<organism evidence="1 2">
    <name type="scientific">gamma proteobacterium HTCC2207</name>
    <dbReference type="NCBI Taxonomy" id="314287"/>
    <lineage>
        <taxon>Bacteria</taxon>
        <taxon>Pseudomonadati</taxon>
        <taxon>Pseudomonadota</taxon>
        <taxon>Gammaproteobacteria</taxon>
        <taxon>Cellvibrionales</taxon>
        <taxon>Porticoccaceae</taxon>
        <taxon>SAR92 clade</taxon>
    </lineage>
</organism>
<accession>Q1YV87</accession>
<dbReference type="STRING" id="314287.GB2207_08431"/>
<keyword evidence="2" id="KW-1185">Reference proteome</keyword>